<dbReference type="EMBL" id="CP007264">
    <property type="protein sequence ID" value="AHL22394.1"/>
    <property type="molecule type" value="Genomic_DNA"/>
</dbReference>
<evidence type="ECO:0000256" key="1">
    <source>
        <dbReference type="SAM" id="MobiDB-lite"/>
    </source>
</evidence>
<dbReference type="AlphaFoldDB" id="W8PJX1"/>
<proteinExistence type="predicted"/>
<feature type="region of interest" description="Disordered" evidence="1">
    <location>
        <begin position="25"/>
        <end position="45"/>
    </location>
</feature>
<feature type="compositionally biased region" description="Low complexity" evidence="1">
    <location>
        <begin position="30"/>
        <end position="43"/>
    </location>
</feature>
<dbReference type="PROSITE" id="PS51257">
    <property type="entry name" value="PROKAR_LIPOPROTEIN"/>
    <property type="match status" value="1"/>
</dbReference>
<evidence type="ECO:0000313" key="2">
    <source>
        <dbReference type="EMBL" id="AHL22394.1"/>
    </source>
</evidence>
<dbReference type="eggNOG" id="arCOG07087">
    <property type="taxonomic scope" value="Archaea"/>
</dbReference>
<reference evidence="2 3" key="1">
    <citation type="submission" date="2014-02" db="EMBL/GenBank/DDBJ databases">
        <title>Genome Sequence of an Hyperthermophilic Archaeon, Thermococcus nautili 30-1, producing viral vesicles.</title>
        <authorList>
            <person name="Oberto J."/>
            <person name="Gaudin M."/>
            <person name="Cossu M."/>
            <person name="Gorlas A."/>
            <person name="Slesarev A."/>
            <person name="Marguet E."/>
            <person name="Forterre P."/>
        </authorList>
    </citation>
    <scope>NUCLEOTIDE SEQUENCE [LARGE SCALE GENOMIC DNA]</scope>
    <source>
        <strain evidence="2 3">30-1</strain>
    </source>
</reference>
<dbReference type="KEGG" id="tnu:BD01_0772"/>
<sequence>MKGRDVVVAVLLIFAVVASACVGSPGQSGTPTNTPATNAPPRTTIHHVTPNVTVEIPPSLELYGIVYYLAVGNDTFVTDRGAYARDVESWFGPFRNQSAVLILRKWLKDAGPRVKGHTNIVVEYFIRNYPDPEEINVSEILNTSTAQTLPPRDREFLAEFLPALRDFARVTNFSAFYRSHIDTYWEDLSIYAGALEKLPPDKFMEKYAGVSGIRYLFVHPYFVIVHGHNLIEEDNGTTVWGAGGNLPLIRRFPQRTLWSYKTAKDDFMELPLNRDYIDNPGLDELLYLNFIYHELGHDIINPVLRERLLELGQMEYFIWAIREDMPYLTRYDGHFSSVNMFYESFADAWADFALSQVDPDYALLAINMQKAWGEFWIGFQYNLTRKYVELARKEGKPFAEYAPEILEELRKFASSDNVSRVYEMNVPVTPLRAFDRASVTRKLLVIYGTGGAGEENAAIKSTAERVAKILGEFYGKEFIGTEIVLKADVDVTQEDLKENVVLVGNPRVNSIARELQEKFPLRFVELENGSLALERSPGWSVDSFVLTADKNDPVVRGRLNDTSSVALLLAVRNPVNPENYVVWIAGTNANLTALFENPTYYLSSYEIWSKKGIELGFYVQPLQSS</sequence>
<accession>W8PJX1</accession>
<name>W8PJX1_9EURY</name>
<dbReference type="HOGENOM" id="CLU_034059_0_0_2"/>
<evidence type="ECO:0008006" key="4">
    <source>
        <dbReference type="Google" id="ProtNLM"/>
    </source>
</evidence>
<dbReference type="GeneID" id="24958833"/>
<keyword evidence="3" id="KW-1185">Reference proteome</keyword>
<protein>
    <recommendedName>
        <fullName evidence="4">S-layer protein C-terminal domain-containing protein</fullName>
    </recommendedName>
</protein>
<dbReference type="RefSeq" id="WP_051482159.1">
    <property type="nucleotide sequence ID" value="NZ_CP007264.1"/>
</dbReference>
<evidence type="ECO:0000313" key="3">
    <source>
        <dbReference type="Proteomes" id="UP000019434"/>
    </source>
</evidence>
<dbReference type="OrthoDB" id="148350at2157"/>
<gene>
    <name evidence="2" type="ORF">BD01_0772</name>
</gene>
<organism evidence="2 3">
    <name type="scientific">Thermococcus nautili</name>
    <dbReference type="NCBI Taxonomy" id="195522"/>
    <lineage>
        <taxon>Archaea</taxon>
        <taxon>Methanobacteriati</taxon>
        <taxon>Methanobacteriota</taxon>
        <taxon>Thermococci</taxon>
        <taxon>Thermococcales</taxon>
        <taxon>Thermococcaceae</taxon>
        <taxon>Thermococcus</taxon>
    </lineage>
</organism>
<dbReference type="Proteomes" id="UP000019434">
    <property type="component" value="Chromosome"/>
</dbReference>